<sequence>MSTFGAILTYICIVFYHMGNVILLYLDIFMFKPYNIYIYS</sequence>
<name>A0A6C0EZR9_9ZZZZ</name>
<dbReference type="EMBL" id="MN738946">
    <property type="protein sequence ID" value="QHT32675.1"/>
    <property type="molecule type" value="Genomic_DNA"/>
</dbReference>
<organism evidence="2">
    <name type="scientific">viral metagenome</name>
    <dbReference type="NCBI Taxonomy" id="1070528"/>
    <lineage>
        <taxon>unclassified sequences</taxon>
        <taxon>metagenomes</taxon>
        <taxon>organismal metagenomes</taxon>
    </lineage>
</organism>
<evidence type="ECO:0000313" key="2">
    <source>
        <dbReference type="EMBL" id="QHT32675.1"/>
    </source>
</evidence>
<feature type="transmembrane region" description="Helical" evidence="1">
    <location>
        <begin position="6"/>
        <end position="26"/>
    </location>
</feature>
<dbReference type="AlphaFoldDB" id="A0A6C0EZR9"/>
<keyword evidence="1" id="KW-0472">Membrane</keyword>
<protein>
    <submittedName>
        <fullName evidence="2">Uncharacterized protein</fullName>
    </submittedName>
</protein>
<evidence type="ECO:0000256" key="1">
    <source>
        <dbReference type="SAM" id="Phobius"/>
    </source>
</evidence>
<reference evidence="2" key="1">
    <citation type="journal article" date="2020" name="Nature">
        <title>Giant virus diversity and host interactions through global metagenomics.</title>
        <authorList>
            <person name="Schulz F."/>
            <person name="Roux S."/>
            <person name="Paez-Espino D."/>
            <person name="Jungbluth S."/>
            <person name="Walsh D.A."/>
            <person name="Denef V.J."/>
            <person name="McMahon K.D."/>
            <person name="Konstantinidis K.T."/>
            <person name="Eloe-Fadrosh E.A."/>
            <person name="Kyrpides N.C."/>
            <person name="Woyke T."/>
        </authorList>
    </citation>
    <scope>NUCLEOTIDE SEQUENCE</scope>
    <source>
        <strain evidence="2">GVMAG-M-3300009161-30</strain>
    </source>
</reference>
<proteinExistence type="predicted"/>
<keyword evidence="1" id="KW-0812">Transmembrane</keyword>
<accession>A0A6C0EZR9</accession>
<keyword evidence="1" id="KW-1133">Transmembrane helix</keyword>